<organism evidence="2 3">
    <name type="scientific">Streptococcus oricebi</name>
    <dbReference type="NCBI Taxonomy" id="1547447"/>
    <lineage>
        <taxon>Bacteria</taxon>
        <taxon>Bacillati</taxon>
        <taxon>Bacillota</taxon>
        <taxon>Bacilli</taxon>
        <taxon>Lactobacillales</taxon>
        <taxon>Streptococcaceae</taxon>
        <taxon>Streptococcus</taxon>
    </lineage>
</organism>
<gene>
    <name evidence="2" type="ORF">C4K46_06310</name>
</gene>
<comment type="caution">
    <text evidence="2">The sequence shown here is derived from an EMBL/GenBank/DDBJ whole genome shotgun (WGS) entry which is preliminary data.</text>
</comment>
<evidence type="ECO:0008006" key="4">
    <source>
        <dbReference type="Google" id="ProtNLM"/>
    </source>
</evidence>
<dbReference type="RefSeq" id="WP_209628051.1">
    <property type="nucleotide sequence ID" value="NZ_PRDG01000003.1"/>
</dbReference>
<evidence type="ECO:0000313" key="2">
    <source>
        <dbReference type="EMBL" id="MBP2623554.1"/>
    </source>
</evidence>
<reference evidence="2 3" key="1">
    <citation type="submission" date="2018-02" db="EMBL/GenBank/DDBJ databases">
        <title>Draft genome sequence of Streptococcus oricebi CCUG 70868T type strain.</title>
        <authorList>
            <person name="Mendez V."/>
            <person name="Salva-Serra F."/>
            <person name="Jaen-Luchoro D."/>
            <person name="Gonzales-Siles L."/>
            <person name="Karlsson R."/>
            <person name="Engstrom-Jakobsson H."/>
            <person name="Busquets A."/>
            <person name="Gomila M."/>
            <person name="Pineiro-Iglesias B."/>
            <person name="Bennasar-Figueras A."/>
            <person name="Seeger M."/>
            <person name="Moore E."/>
        </authorList>
    </citation>
    <scope>NUCLEOTIDE SEQUENCE [LARGE SCALE GENOMIC DNA]</scope>
    <source>
        <strain evidence="2 3">CCUG 70868</strain>
    </source>
</reference>
<evidence type="ECO:0000313" key="3">
    <source>
        <dbReference type="Proteomes" id="UP001519296"/>
    </source>
</evidence>
<feature type="coiled-coil region" evidence="1">
    <location>
        <begin position="81"/>
        <end position="108"/>
    </location>
</feature>
<keyword evidence="3" id="KW-1185">Reference proteome</keyword>
<name>A0ABS5B6G4_9STRE</name>
<dbReference type="Proteomes" id="UP001519296">
    <property type="component" value="Unassembled WGS sequence"/>
</dbReference>
<keyword evidence="1" id="KW-0175">Coiled coil</keyword>
<feature type="coiled-coil region" evidence="1">
    <location>
        <begin position="1"/>
        <end position="35"/>
    </location>
</feature>
<protein>
    <recommendedName>
        <fullName evidence="4">Cingulin</fullName>
    </recommendedName>
</protein>
<dbReference type="EMBL" id="PRDG01000003">
    <property type="protein sequence ID" value="MBP2623554.1"/>
    <property type="molecule type" value="Genomic_DNA"/>
</dbReference>
<proteinExistence type="predicted"/>
<sequence>MDKPKTKLASLEKEINQLEEAIEETYQAQIDLDKREEGTLSQFAQGFSYLQKMELEVRPPKEEMKQLEILADFRVLEGQIAQDFQDSREELKKQRYDLEDQLDSLHYKRRRLYQQEEEEKNG</sequence>
<accession>A0ABS5B6G4</accession>
<evidence type="ECO:0000256" key="1">
    <source>
        <dbReference type="SAM" id="Coils"/>
    </source>
</evidence>